<evidence type="ECO:0000256" key="3">
    <source>
        <dbReference type="ARBA" id="ARBA00022827"/>
    </source>
</evidence>
<dbReference type="InterPro" id="IPR027477">
    <property type="entry name" value="Succ_DH/fumarate_Rdtase_cat_sf"/>
</dbReference>
<keyword evidence="8" id="KW-1185">Reference proteome</keyword>
<evidence type="ECO:0000256" key="1">
    <source>
        <dbReference type="ARBA" id="ARBA00001974"/>
    </source>
</evidence>
<keyword evidence="3" id="KW-0274">FAD</keyword>
<keyword evidence="2" id="KW-0285">Flavoprotein</keyword>
<feature type="domain" description="FAD-dependent oxidoreductase 2 FAD-binding" evidence="6">
    <location>
        <begin position="57"/>
        <end position="583"/>
    </location>
</feature>
<dbReference type="FunFam" id="3.50.50.60:FF:000208">
    <property type="entry name" value="3-ketosteroid dehydrogenase"/>
    <property type="match status" value="1"/>
</dbReference>
<keyword evidence="4" id="KW-0560">Oxidoreductase</keyword>
<comment type="cofactor">
    <cofactor evidence="1">
        <name>FAD</name>
        <dbReference type="ChEBI" id="CHEBI:57692"/>
    </cofactor>
</comment>
<comment type="similarity">
    <text evidence="5">Belongs to the FAD-dependent oxidoreductase 2 family. 3-oxosteroid dehydrogenase subfamily.</text>
</comment>
<name>A0A2J6QZF8_HYAVF</name>
<gene>
    <name evidence="7" type="ORF">L207DRAFT_441835</name>
</gene>
<dbReference type="GO" id="GO:0016491">
    <property type="term" value="F:oxidoreductase activity"/>
    <property type="evidence" value="ECO:0007669"/>
    <property type="project" value="UniProtKB-KW"/>
</dbReference>
<protein>
    <submittedName>
        <fullName evidence="7">FAD binding domain-containing protein</fullName>
    </submittedName>
</protein>
<dbReference type="Gene3D" id="3.90.700.10">
    <property type="entry name" value="Succinate dehydrogenase/fumarate reductase flavoprotein, catalytic domain"/>
    <property type="match status" value="1"/>
</dbReference>
<evidence type="ECO:0000256" key="2">
    <source>
        <dbReference type="ARBA" id="ARBA00022630"/>
    </source>
</evidence>
<accession>A0A2J6QZF8</accession>
<reference evidence="7 8" key="1">
    <citation type="submission" date="2016-04" db="EMBL/GenBank/DDBJ databases">
        <title>A degradative enzymes factory behind the ericoid mycorrhizal symbiosis.</title>
        <authorList>
            <consortium name="DOE Joint Genome Institute"/>
            <person name="Martino E."/>
            <person name="Morin E."/>
            <person name="Grelet G."/>
            <person name="Kuo A."/>
            <person name="Kohler A."/>
            <person name="Daghino S."/>
            <person name="Barry K."/>
            <person name="Choi C."/>
            <person name="Cichocki N."/>
            <person name="Clum A."/>
            <person name="Copeland A."/>
            <person name="Hainaut M."/>
            <person name="Haridas S."/>
            <person name="Labutti K."/>
            <person name="Lindquist E."/>
            <person name="Lipzen A."/>
            <person name="Khouja H.-R."/>
            <person name="Murat C."/>
            <person name="Ohm R."/>
            <person name="Olson A."/>
            <person name="Spatafora J."/>
            <person name="Veneault-Fourrey C."/>
            <person name="Henrissat B."/>
            <person name="Grigoriev I."/>
            <person name="Martin F."/>
            <person name="Perotto S."/>
        </authorList>
    </citation>
    <scope>NUCLEOTIDE SEQUENCE [LARGE SCALE GENOMIC DNA]</scope>
    <source>
        <strain evidence="7 8">F</strain>
    </source>
</reference>
<dbReference type="Proteomes" id="UP000235786">
    <property type="component" value="Unassembled WGS sequence"/>
</dbReference>
<dbReference type="InterPro" id="IPR050315">
    <property type="entry name" value="FAD-oxidoreductase_2"/>
</dbReference>
<feature type="non-terminal residue" evidence="7">
    <location>
        <position position="596"/>
    </location>
</feature>
<dbReference type="Pfam" id="PF00890">
    <property type="entry name" value="FAD_binding_2"/>
    <property type="match status" value="1"/>
</dbReference>
<dbReference type="Gene3D" id="3.50.50.60">
    <property type="entry name" value="FAD/NAD(P)-binding domain"/>
    <property type="match status" value="2"/>
</dbReference>
<evidence type="ECO:0000313" key="7">
    <source>
        <dbReference type="EMBL" id="PMD31658.1"/>
    </source>
</evidence>
<dbReference type="OrthoDB" id="7777654at2759"/>
<dbReference type="PANTHER" id="PTHR43400">
    <property type="entry name" value="FUMARATE REDUCTASE"/>
    <property type="match status" value="1"/>
</dbReference>
<dbReference type="AlphaFoldDB" id="A0A2J6QZF8"/>
<dbReference type="InterPro" id="IPR003953">
    <property type="entry name" value="FAD-dep_OxRdtase_2_FAD-bd"/>
</dbReference>
<dbReference type="EMBL" id="KZ613962">
    <property type="protein sequence ID" value="PMD31658.1"/>
    <property type="molecule type" value="Genomic_DNA"/>
</dbReference>
<sequence>MLWHRVQGQLQRHLRRRPYDATFSYCTTYNLSFGLQYTGHPTPQPYNATTDVAATTDVLIIGAGGAGLLAALRCHEHHLKPLLIEKTDKIGGATAYSGGTVWVPNNHLQKVEEDGDSTAKALQYLDSLIGDGVGPASSSERRKAYIENAPQMVSFLHRLGFRWRSSKGYPDYHPNLPGGREHGRSIEGNVFNLRQLGDWRQHINLSPTYPIPPLFAYEAGTVARAGASLGAFAALIRVLIRSVTHRVLGREPVTLGLSLVGQLLALNRKQNTTIWRNSPLESLLTSSDGSIVGAIVSQDGQKKVVLAKHGVLLCAGGFAKNQKMREEYQEGPIDTSWSSAPPSDTGDAIQAGIAVNAATALMDDAWWGPTMIDPVKGPYFALWDRARPFSICVDAAGQRFMNEAESYVDAVHHQYERHRNTKAIPAWMVVDSNFRQRYPLHTVLPSVSPKTAIESGFLFMGNTLNELAEQIGVDKAGLSRTVTRFNAMAKAGVDEDFGRGSTAYDRFFGDPKSLPNANLGPVERPPFYAVRIYPGDLGTKGGLLTDAHGRVLDRQHEPIHGLYASGNTTASVMGRSYAGAGATIGPALTFAYIAVD</sequence>
<evidence type="ECO:0000256" key="4">
    <source>
        <dbReference type="ARBA" id="ARBA00023002"/>
    </source>
</evidence>
<evidence type="ECO:0000313" key="8">
    <source>
        <dbReference type="Proteomes" id="UP000235786"/>
    </source>
</evidence>
<dbReference type="SUPFAM" id="SSF56425">
    <property type="entry name" value="Succinate dehydrogenase/fumarate reductase flavoprotein, catalytic domain"/>
    <property type="match status" value="1"/>
</dbReference>
<dbReference type="STRING" id="1149755.A0A2J6QZF8"/>
<evidence type="ECO:0000259" key="6">
    <source>
        <dbReference type="Pfam" id="PF00890"/>
    </source>
</evidence>
<organism evidence="7 8">
    <name type="scientific">Hyaloscypha variabilis (strain UAMH 11265 / GT02V1 / F)</name>
    <name type="common">Meliniomyces variabilis</name>
    <dbReference type="NCBI Taxonomy" id="1149755"/>
    <lineage>
        <taxon>Eukaryota</taxon>
        <taxon>Fungi</taxon>
        <taxon>Dikarya</taxon>
        <taxon>Ascomycota</taxon>
        <taxon>Pezizomycotina</taxon>
        <taxon>Leotiomycetes</taxon>
        <taxon>Helotiales</taxon>
        <taxon>Hyaloscyphaceae</taxon>
        <taxon>Hyaloscypha</taxon>
        <taxon>Hyaloscypha variabilis</taxon>
    </lineage>
</organism>
<dbReference type="SUPFAM" id="SSF51905">
    <property type="entry name" value="FAD/NAD(P)-binding domain"/>
    <property type="match status" value="1"/>
</dbReference>
<dbReference type="InterPro" id="IPR036188">
    <property type="entry name" value="FAD/NAD-bd_sf"/>
</dbReference>
<dbReference type="GO" id="GO:0008202">
    <property type="term" value="P:steroid metabolic process"/>
    <property type="evidence" value="ECO:0007669"/>
    <property type="project" value="UniProtKB-ARBA"/>
</dbReference>
<proteinExistence type="inferred from homology"/>
<dbReference type="PANTHER" id="PTHR43400:SF10">
    <property type="entry name" value="3-OXOSTEROID 1-DEHYDROGENASE"/>
    <property type="match status" value="1"/>
</dbReference>
<evidence type="ECO:0000256" key="5">
    <source>
        <dbReference type="ARBA" id="ARBA00061147"/>
    </source>
</evidence>